<name>A0A1H1X2V7_9FLAO</name>
<protein>
    <submittedName>
        <fullName evidence="3">Glycosyltransferase involved in cell wall bisynthesis</fullName>
    </submittedName>
</protein>
<dbReference type="Pfam" id="PF13439">
    <property type="entry name" value="Glyco_transf_4"/>
    <property type="match status" value="1"/>
</dbReference>
<gene>
    <name evidence="3" type="ORF">SAMN04489797_3060</name>
</gene>
<evidence type="ECO:0000259" key="2">
    <source>
        <dbReference type="Pfam" id="PF13439"/>
    </source>
</evidence>
<accession>A0A1H1X2V7</accession>
<dbReference type="GO" id="GO:0016757">
    <property type="term" value="F:glycosyltransferase activity"/>
    <property type="evidence" value="ECO:0007669"/>
    <property type="project" value="InterPro"/>
</dbReference>
<proteinExistence type="predicted"/>
<evidence type="ECO:0000259" key="1">
    <source>
        <dbReference type="Pfam" id="PF00534"/>
    </source>
</evidence>
<dbReference type="InterPro" id="IPR028098">
    <property type="entry name" value="Glyco_trans_4-like_N"/>
</dbReference>
<dbReference type="STRING" id="1249933.SAMN04489797_3060"/>
<dbReference type="AlphaFoldDB" id="A0A1H1X2V7"/>
<dbReference type="RefSeq" id="WP_092447504.1">
    <property type="nucleotide sequence ID" value="NZ_LT629774.1"/>
</dbReference>
<feature type="domain" description="Glycosyl transferase family 1" evidence="1">
    <location>
        <begin position="189"/>
        <end position="347"/>
    </location>
</feature>
<dbReference type="CDD" id="cd03801">
    <property type="entry name" value="GT4_PimA-like"/>
    <property type="match status" value="1"/>
</dbReference>
<keyword evidence="4" id="KW-1185">Reference proteome</keyword>
<dbReference type="SUPFAM" id="SSF53756">
    <property type="entry name" value="UDP-Glycosyltransferase/glycogen phosphorylase"/>
    <property type="match status" value="1"/>
</dbReference>
<reference evidence="3 4" key="1">
    <citation type="submission" date="2016-10" db="EMBL/GenBank/DDBJ databases">
        <authorList>
            <person name="Varghese N."/>
            <person name="Submissions S."/>
        </authorList>
    </citation>
    <scope>NUCLEOTIDE SEQUENCE [LARGE SCALE GENOMIC DNA]</scope>
    <source>
        <strain evidence="3 4">RHA_55</strain>
    </source>
</reference>
<dbReference type="PANTHER" id="PTHR45947">
    <property type="entry name" value="SULFOQUINOVOSYL TRANSFERASE SQD2"/>
    <property type="match status" value="1"/>
</dbReference>
<dbReference type="Pfam" id="PF00534">
    <property type="entry name" value="Glycos_transf_1"/>
    <property type="match status" value="1"/>
</dbReference>
<evidence type="ECO:0000313" key="4">
    <source>
        <dbReference type="Proteomes" id="UP000198963"/>
    </source>
</evidence>
<dbReference type="PANTHER" id="PTHR45947:SF3">
    <property type="entry name" value="SULFOQUINOVOSYL TRANSFERASE SQD2"/>
    <property type="match status" value="1"/>
</dbReference>
<keyword evidence="3" id="KW-0808">Transferase</keyword>
<organism evidence="3 4">
    <name type="scientific">Winogradskyella sediminis</name>
    <dbReference type="NCBI Taxonomy" id="1382466"/>
    <lineage>
        <taxon>Bacteria</taxon>
        <taxon>Pseudomonadati</taxon>
        <taxon>Bacteroidota</taxon>
        <taxon>Flavobacteriia</taxon>
        <taxon>Flavobacteriales</taxon>
        <taxon>Flavobacteriaceae</taxon>
        <taxon>Winogradskyella</taxon>
    </lineage>
</organism>
<sequence length="371" mass="42455">MKIVFLARYLPAEGSTTHMYAVAENLCKRGHQIYILSRGTGGEPNANLLYENAKAHGVQFVKLPFPLYSKISFFTRLQQLIAYIYSIPIALFQLYRLKPNVIHAHYPVTTYVAAIYRYLTGKKFIVTHHNMNIPKHIFNRKGNYAIAISRELETSLRTTYEYKKDKIKLIFNGVKDHNMVLDATSVLNLKQTNGIPTDVVIFGFVGTISTRKGVDVLIEAFAQCKQRNLHLIILGDGNVDWLKGLISKYKVQQQITLIPFRDPLEIYNMIDVLILPSRVEGFPLVPLEAMMMKKPVIRSDIEGAKDQIIEGENGYLFESENVMQLSNIIDSIAMHPEKLRDYGENAYDYVSRNFSEDLMVDQTLQVYHLAQ</sequence>
<evidence type="ECO:0000313" key="3">
    <source>
        <dbReference type="EMBL" id="SDT02889.1"/>
    </source>
</evidence>
<dbReference type="InterPro" id="IPR050194">
    <property type="entry name" value="Glycosyltransferase_grp1"/>
</dbReference>
<feature type="domain" description="Glycosyltransferase subfamily 4-like N-terminal" evidence="2">
    <location>
        <begin position="14"/>
        <end position="174"/>
    </location>
</feature>
<dbReference type="InterPro" id="IPR001296">
    <property type="entry name" value="Glyco_trans_1"/>
</dbReference>
<dbReference type="Gene3D" id="3.40.50.2000">
    <property type="entry name" value="Glycogen Phosphorylase B"/>
    <property type="match status" value="2"/>
</dbReference>
<dbReference type="EMBL" id="LT629774">
    <property type="protein sequence ID" value="SDT02889.1"/>
    <property type="molecule type" value="Genomic_DNA"/>
</dbReference>
<dbReference type="Proteomes" id="UP000198963">
    <property type="component" value="Chromosome I"/>
</dbReference>